<evidence type="ECO:0000313" key="3">
    <source>
        <dbReference type="Proteomes" id="UP001218218"/>
    </source>
</evidence>
<evidence type="ECO:0000256" key="1">
    <source>
        <dbReference type="SAM" id="MobiDB-lite"/>
    </source>
</evidence>
<reference evidence="2" key="1">
    <citation type="submission" date="2023-03" db="EMBL/GenBank/DDBJ databases">
        <title>Massive genome expansion in bonnet fungi (Mycena s.s.) driven by repeated elements and novel gene families across ecological guilds.</title>
        <authorList>
            <consortium name="Lawrence Berkeley National Laboratory"/>
            <person name="Harder C.B."/>
            <person name="Miyauchi S."/>
            <person name="Viragh M."/>
            <person name="Kuo A."/>
            <person name="Thoen E."/>
            <person name="Andreopoulos B."/>
            <person name="Lu D."/>
            <person name="Skrede I."/>
            <person name="Drula E."/>
            <person name="Henrissat B."/>
            <person name="Morin E."/>
            <person name="Kohler A."/>
            <person name="Barry K."/>
            <person name="LaButti K."/>
            <person name="Morin E."/>
            <person name="Salamov A."/>
            <person name="Lipzen A."/>
            <person name="Mereny Z."/>
            <person name="Hegedus B."/>
            <person name="Baldrian P."/>
            <person name="Stursova M."/>
            <person name="Weitz H."/>
            <person name="Taylor A."/>
            <person name="Grigoriev I.V."/>
            <person name="Nagy L.G."/>
            <person name="Martin F."/>
            <person name="Kauserud H."/>
        </authorList>
    </citation>
    <scope>NUCLEOTIDE SEQUENCE</scope>
    <source>
        <strain evidence="2">CBHHK002</strain>
    </source>
</reference>
<dbReference type="AlphaFoldDB" id="A0AAD7EIQ9"/>
<feature type="compositionally biased region" description="Polar residues" evidence="1">
    <location>
        <begin position="1"/>
        <end position="12"/>
    </location>
</feature>
<evidence type="ECO:0000313" key="2">
    <source>
        <dbReference type="EMBL" id="KAJ7328460.1"/>
    </source>
</evidence>
<keyword evidence="3" id="KW-1185">Reference proteome</keyword>
<gene>
    <name evidence="2" type="ORF">DFH08DRAFT_319682</name>
</gene>
<feature type="region of interest" description="Disordered" evidence="1">
    <location>
        <begin position="1"/>
        <end position="28"/>
    </location>
</feature>
<accession>A0AAD7EIQ9</accession>
<protein>
    <submittedName>
        <fullName evidence="2">Uncharacterized protein</fullName>
    </submittedName>
</protein>
<proteinExistence type="predicted"/>
<dbReference type="EMBL" id="JARIHO010000039">
    <property type="protein sequence ID" value="KAJ7328460.1"/>
    <property type="molecule type" value="Genomic_DNA"/>
</dbReference>
<name>A0AAD7EIQ9_9AGAR</name>
<dbReference type="Proteomes" id="UP001218218">
    <property type="component" value="Unassembled WGS sequence"/>
</dbReference>
<organism evidence="2 3">
    <name type="scientific">Mycena albidolilacea</name>
    <dbReference type="NCBI Taxonomy" id="1033008"/>
    <lineage>
        <taxon>Eukaryota</taxon>
        <taxon>Fungi</taxon>
        <taxon>Dikarya</taxon>
        <taxon>Basidiomycota</taxon>
        <taxon>Agaricomycotina</taxon>
        <taxon>Agaricomycetes</taxon>
        <taxon>Agaricomycetidae</taxon>
        <taxon>Agaricales</taxon>
        <taxon>Marasmiineae</taxon>
        <taxon>Mycenaceae</taxon>
        <taxon>Mycena</taxon>
    </lineage>
</organism>
<sequence length="246" mass="28683">MYNNPTLQSTATAHRDGGARLPLGTEDENDRLGTEAHVLRNVGAVRTVRRRDPERTRGIRATFQEESHPLEIIRRKVHDVYREHRSQRLEADVMEQRSRGPGEWRSNGWGRELRRLVRGQMLRKTPRIRRLAFDWAKSPGQQTIFGERKPTKYARLIIPTATASHFLSPQIRSLSLKLSAWRKIERRYFPSISLDRRFAGMCPCERQRFYSPWPTFGSRGECCPKAPFRRSWDRSDRPPGGYCAVV</sequence>
<comment type="caution">
    <text evidence="2">The sequence shown here is derived from an EMBL/GenBank/DDBJ whole genome shotgun (WGS) entry which is preliminary data.</text>
</comment>